<dbReference type="AlphaFoldDB" id="A0A3D2X6Y5"/>
<comment type="similarity">
    <text evidence="6">Belongs to the ABC-4 integral membrane protein family.</text>
</comment>
<keyword evidence="5 7" id="KW-0472">Membrane</keyword>
<evidence type="ECO:0000256" key="6">
    <source>
        <dbReference type="ARBA" id="ARBA00038076"/>
    </source>
</evidence>
<organism evidence="9 10">
    <name type="scientific">Lachnoclostridium phytofermentans</name>
    <dbReference type="NCBI Taxonomy" id="66219"/>
    <lineage>
        <taxon>Bacteria</taxon>
        <taxon>Bacillati</taxon>
        <taxon>Bacillota</taxon>
        <taxon>Clostridia</taxon>
        <taxon>Lachnospirales</taxon>
        <taxon>Lachnospiraceae</taxon>
    </lineage>
</organism>
<evidence type="ECO:0000256" key="7">
    <source>
        <dbReference type="SAM" id="Phobius"/>
    </source>
</evidence>
<sequence>MITAVASLITSVQSYLIQTTIANNGDWHGAVYSTSKEQIENIKQNSEIDQISIIDEIGYSPLDKVTNETKPYLYIQGMDENFLTMLPVNVKKGSLPKNNTEIILPLHLIRVGGIEYELGDTITLKLGTRYQDGKILNQRDSLVAEENGGEELKITDEKTYTVVGFYENPSFEFYSAPGYTALTISDNVTDYATIYLKLNAAEHIYDFTSANFPDNNTSFNYDLLRLTGSSNENSYNAVLYSLGTILIIIIMLASIALIYNAFSISISERTKQFGLMKSIGATKRQLKKSVLFEAFTLSLIGVPLGIVCGLLGIDITLKLTKNIMIASFNSLFNKTDIPLTLSFSPVTILIALVVGVITVLISAYIPVKRAMKVSAIESIRQTNYIKISANKVKTSKLTYRLFGLEGMIARKYFKRNKRRYRATIISLFVSIVIFVSASSFCSYLQKGVGDVYISENYDIQYYNTSESATKSKNEIFNALSNIPEVIDSSFHITGHYIGEIASENLSKKYYSYKLGNNEEMINTDRENVEERIDLVFLSDNEYRDFLTNNQFDVERYMNVNNPLALAIDYKRTYNQTDQKYYTFDMLKDGENQVEIKELKTINGYEFSYTEYFEEGEHYYIYKPLEDTSLEVLRLTDEEAYQSKTLFIGDKTNQIPLGVSIGESIVLLYPESAFENVIGEKLEDKYGDFYFKTTNHQKAYDTMLKTLEELGYNSDYLIDIAAEIENNRSVVSMVQVFSYGFIVLISFISIANVFNTISTNTNLRRREFAMLKSVGMSKRGFYKMMNYECLLYGFKAIFFGIPVAIFVTYLIYRSIQRGLNIAFYLPMSSIVISIFSVFSVVFLTMFYAMQKVKKENTIDALKKENL</sequence>
<comment type="subcellular location">
    <subcellularLocation>
        <location evidence="1">Cell membrane</location>
        <topology evidence="1">Multi-pass membrane protein</topology>
    </subcellularLocation>
</comment>
<name>A0A3D2X6Y5_9FIRM</name>
<evidence type="ECO:0000256" key="5">
    <source>
        <dbReference type="ARBA" id="ARBA00023136"/>
    </source>
</evidence>
<evidence type="ECO:0000256" key="1">
    <source>
        <dbReference type="ARBA" id="ARBA00004651"/>
    </source>
</evidence>
<dbReference type="Proteomes" id="UP000262969">
    <property type="component" value="Unassembled WGS sequence"/>
</dbReference>
<dbReference type="PANTHER" id="PTHR30572">
    <property type="entry name" value="MEMBRANE COMPONENT OF TRANSPORTER-RELATED"/>
    <property type="match status" value="1"/>
</dbReference>
<feature type="transmembrane region" description="Helical" evidence="7">
    <location>
        <begin position="788"/>
        <end position="811"/>
    </location>
</feature>
<evidence type="ECO:0000259" key="8">
    <source>
        <dbReference type="Pfam" id="PF02687"/>
    </source>
</evidence>
<dbReference type="InterPro" id="IPR003838">
    <property type="entry name" value="ABC3_permease_C"/>
</dbReference>
<feature type="domain" description="ABC3 transporter permease C-terminal" evidence="8">
    <location>
        <begin position="740"/>
        <end position="855"/>
    </location>
</feature>
<dbReference type="EMBL" id="DPVV01000360">
    <property type="protein sequence ID" value="HCL02881.1"/>
    <property type="molecule type" value="Genomic_DNA"/>
</dbReference>
<reference evidence="9 10" key="1">
    <citation type="journal article" date="2018" name="Nat. Biotechnol.">
        <title>A standardized bacterial taxonomy based on genome phylogeny substantially revises the tree of life.</title>
        <authorList>
            <person name="Parks D.H."/>
            <person name="Chuvochina M."/>
            <person name="Waite D.W."/>
            <person name="Rinke C."/>
            <person name="Skarshewski A."/>
            <person name="Chaumeil P.A."/>
            <person name="Hugenholtz P."/>
        </authorList>
    </citation>
    <scope>NUCLEOTIDE SEQUENCE [LARGE SCALE GENOMIC DNA]</scope>
    <source>
        <strain evidence="9">UBA11728</strain>
    </source>
</reference>
<dbReference type="Pfam" id="PF02687">
    <property type="entry name" value="FtsX"/>
    <property type="match status" value="2"/>
</dbReference>
<keyword evidence="3 7" id="KW-0812">Transmembrane</keyword>
<dbReference type="InterPro" id="IPR050250">
    <property type="entry name" value="Macrolide_Exporter_MacB"/>
</dbReference>
<dbReference type="GO" id="GO:0005886">
    <property type="term" value="C:plasma membrane"/>
    <property type="evidence" value="ECO:0007669"/>
    <property type="project" value="UniProtKB-SubCell"/>
</dbReference>
<feature type="transmembrane region" description="Helical" evidence="7">
    <location>
        <begin position="823"/>
        <end position="847"/>
    </location>
</feature>
<accession>A0A3D2X6Y5</accession>
<evidence type="ECO:0000313" key="10">
    <source>
        <dbReference type="Proteomes" id="UP000262969"/>
    </source>
</evidence>
<proteinExistence type="inferred from homology"/>
<dbReference type="GO" id="GO:0022857">
    <property type="term" value="F:transmembrane transporter activity"/>
    <property type="evidence" value="ECO:0007669"/>
    <property type="project" value="TreeGrafter"/>
</dbReference>
<dbReference type="PANTHER" id="PTHR30572:SF4">
    <property type="entry name" value="ABC TRANSPORTER PERMEASE YTRF"/>
    <property type="match status" value="1"/>
</dbReference>
<keyword evidence="2" id="KW-1003">Cell membrane</keyword>
<feature type="transmembrane region" description="Helical" evidence="7">
    <location>
        <begin position="420"/>
        <end position="440"/>
    </location>
</feature>
<evidence type="ECO:0000256" key="2">
    <source>
        <dbReference type="ARBA" id="ARBA00022475"/>
    </source>
</evidence>
<feature type="transmembrane region" description="Helical" evidence="7">
    <location>
        <begin position="337"/>
        <end position="365"/>
    </location>
</feature>
<evidence type="ECO:0000256" key="3">
    <source>
        <dbReference type="ARBA" id="ARBA00022692"/>
    </source>
</evidence>
<comment type="caution">
    <text evidence="9">The sequence shown here is derived from an EMBL/GenBank/DDBJ whole genome shotgun (WGS) entry which is preliminary data.</text>
</comment>
<protein>
    <submittedName>
        <fullName evidence="9">ABC transporter permease</fullName>
    </submittedName>
</protein>
<gene>
    <name evidence="9" type="ORF">DHW61_10805</name>
</gene>
<feature type="domain" description="ABC3 transporter permease C-terminal" evidence="8">
    <location>
        <begin position="245"/>
        <end position="374"/>
    </location>
</feature>
<evidence type="ECO:0000256" key="4">
    <source>
        <dbReference type="ARBA" id="ARBA00022989"/>
    </source>
</evidence>
<evidence type="ECO:0000313" key="9">
    <source>
        <dbReference type="EMBL" id="HCL02881.1"/>
    </source>
</evidence>
<keyword evidence="4 7" id="KW-1133">Transmembrane helix</keyword>
<feature type="transmembrane region" description="Helical" evidence="7">
    <location>
        <begin position="237"/>
        <end position="262"/>
    </location>
</feature>
<feature type="transmembrane region" description="Helical" evidence="7">
    <location>
        <begin position="735"/>
        <end position="756"/>
    </location>
</feature>
<feature type="transmembrane region" description="Helical" evidence="7">
    <location>
        <begin position="290"/>
        <end position="317"/>
    </location>
</feature>